<reference evidence="1 2" key="1">
    <citation type="submission" date="2012-12" db="EMBL/GenBank/DDBJ databases">
        <authorList>
            <person name="Sencilo A."/>
            <person name="Jacobs-Sera D."/>
            <person name="Russell D.A."/>
            <person name="Ko C."/>
            <person name="Atanasova N."/>
            <person name="Osterlund E."/>
            <person name="Oksanen H.M."/>
            <person name="Bamford D.H."/>
            <person name="Hatfull G.F."/>
            <person name="Roine E."/>
            <person name="Hendrix R.W."/>
        </authorList>
    </citation>
    <scope>NUCLEOTIDE SEQUENCE [LARGE SCALE GENOMIC DNA]</scope>
</reference>
<dbReference type="EMBL" id="KC292023">
    <property type="protein sequence ID" value="AGM11158.1"/>
    <property type="molecule type" value="Genomic_DNA"/>
</dbReference>
<evidence type="ECO:0000313" key="1">
    <source>
        <dbReference type="EMBL" id="AGM11158.1"/>
    </source>
</evidence>
<dbReference type="Proteomes" id="UP000202022">
    <property type="component" value="Segment"/>
</dbReference>
<evidence type="ECO:0000313" key="2">
    <source>
        <dbReference type="Proteomes" id="UP000202022"/>
    </source>
</evidence>
<accession>R4TLW9</accession>
<name>R4TLW9_9CAUD</name>
<protein>
    <submittedName>
        <fullName evidence="1">Uncharacterized protein</fullName>
    </submittedName>
</protein>
<dbReference type="RefSeq" id="YP_008059555.1">
    <property type="nucleotide sequence ID" value="NC_021329.1"/>
</dbReference>
<dbReference type="KEGG" id="vg:16194394"/>
<sequence length="97" mass="10754">MQQTNPGDVIAELIDASICTHVSMADTIGDGFELEFDDWNASQSADVTFEHEDGADTMARILLQGDSSQIEFWVNKEKAHGLSDFFADLATDIEQRE</sequence>
<proteinExistence type="predicted"/>
<dbReference type="GeneID" id="16194394"/>
<keyword evidence="2" id="KW-1185">Reference proteome</keyword>
<organism evidence="1 2">
    <name type="scientific">Halorubrum tailed virus 4</name>
    <dbReference type="NCBI Taxonomy" id="1273752"/>
    <lineage>
        <taxon>Viruses</taxon>
        <taxon>Duplodnaviria</taxon>
        <taxon>Heunggongvirae</taxon>
        <taxon>Uroviricota</taxon>
        <taxon>Caudoviricetes</taxon>
        <taxon>Kirjokansivirales</taxon>
        <taxon>Haloferuviridae</taxon>
        <taxon>Saldibavirus</taxon>
        <taxon>Saldibavirus natrii</taxon>
        <taxon>Saldibavirus HRTV4</taxon>
    </lineage>
</organism>
<gene>
    <name evidence="1" type="primary">66</name>
    <name evidence="1" type="ORF">HRTV4_66</name>
</gene>